<evidence type="ECO:0000256" key="1">
    <source>
        <dbReference type="ARBA" id="ARBA00004651"/>
    </source>
</evidence>
<accession>A0A543AIZ0</accession>
<evidence type="ECO:0000256" key="4">
    <source>
        <dbReference type="ARBA" id="ARBA00022692"/>
    </source>
</evidence>
<feature type="domain" description="ABC transporter" evidence="10">
    <location>
        <begin position="338"/>
        <end position="580"/>
    </location>
</feature>
<evidence type="ECO:0000313" key="12">
    <source>
        <dbReference type="EMBL" id="TQL72555.1"/>
    </source>
</evidence>
<keyword evidence="6 12" id="KW-0067">ATP-binding</keyword>
<evidence type="ECO:0000256" key="3">
    <source>
        <dbReference type="ARBA" id="ARBA00022475"/>
    </source>
</evidence>
<dbReference type="Proteomes" id="UP000319746">
    <property type="component" value="Unassembled WGS sequence"/>
</dbReference>
<keyword evidence="5" id="KW-0547">Nucleotide-binding</keyword>
<dbReference type="AlphaFoldDB" id="A0A543AIZ0"/>
<dbReference type="FunFam" id="3.40.50.300:FF:000854">
    <property type="entry name" value="Multidrug ABC transporter ATP-binding protein"/>
    <property type="match status" value="1"/>
</dbReference>
<dbReference type="Gene3D" id="3.40.50.300">
    <property type="entry name" value="P-loop containing nucleotide triphosphate hydrolases"/>
    <property type="match status" value="1"/>
</dbReference>
<dbReference type="SMART" id="SM00382">
    <property type="entry name" value="AAA"/>
    <property type="match status" value="1"/>
</dbReference>
<gene>
    <name evidence="12" type="ORF">FB556_1215</name>
</gene>
<comment type="subcellular location">
    <subcellularLocation>
        <location evidence="1">Cell membrane</location>
        <topology evidence="1">Multi-pass membrane protein</topology>
    </subcellularLocation>
</comment>
<feature type="transmembrane region" description="Helical" evidence="9">
    <location>
        <begin position="157"/>
        <end position="177"/>
    </location>
</feature>
<dbReference type="PROSITE" id="PS00211">
    <property type="entry name" value="ABC_TRANSPORTER_1"/>
    <property type="match status" value="1"/>
</dbReference>
<dbReference type="OrthoDB" id="9806127at2"/>
<keyword evidence="3" id="KW-1003">Cell membrane</keyword>
<dbReference type="GO" id="GO:0005886">
    <property type="term" value="C:plasma membrane"/>
    <property type="evidence" value="ECO:0007669"/>
    <property type="project" value="UniProtKB-SubCell"/>
</dbReference>
<reference evidence="12 13" key="1">
    <citation type="submission" date="2019-06" db="EMBL/GenBank/DDBJ databases">
        <title>Sequencing the genomes of 1000 actinobacteria strains.</title>
        <authorList>
            <person name="Klenk H.-P."/>
        </authorList>
    </citation>
    <scope>NUCLEOTIDE SEQUENCE [LARGE SCALE GENOMIC DNA]</scope>
    <source>
        <strain evidence="12 13">DSM 24083</strain>
    </source>
</reference>
<evidence type="ECO:0000259" key="11">
    <source>
        <dbReference type="PROSITE" id="PS50929"/>
    </source>
</evidence>
<evidence type="ECO:0000259" key="10">
    <source>
        <dbReference type="PROSITE" id="PS50893"/>
    </source>
</evidence>
<dbReference type="EMBL" id="VFOU01000002">
    <property type="protein sequence ID" value="TQL72555.1"/>
    <property type="molecule type" value="Genomic_DNA"/>
</dbReference>
<dbReference type="InterPro" id="IPR027417">
    <property type="entry name" value="P-loop_NTPase"/>
</dbReference>
<dbReference type="PANTHER" id="PTHR43394:SF1">
    <property type="entry name" value="ATP-BINDING CASSETTE SUB-FAMILY B MEMBER 10, MITOCHONDRIAL"/>
    <property type="match status" value="1"/>
</dbReference>
<sequence>MKAAMARLWRIIQPIRPRLYMGLIVTIAASIVGLMIPQVLEFLVNSLDTSPTATTVWIAGGVVIALGLVEAVLLWLRRIFAVGPSTETERQMRVRFYTRILDMPVAFHNDWGSGQLLSRSQQDVTQIRRWIAFGMIMTVSSAATVLVGIFMMSRSSILLASIFLVIVIPIVVLTYRFQRDYSVLTRRSQDLNGEISTTVEQSVQGIRVLKAFGRSKQALSNFDTDAVSLRNNEIRKATTLARFDMFMLALPETMLGICLLLGLLQVNAGAMNVGELASFFATATLVVGPTRMLGMLFGQAVQTTTALERYFEVMDTENTIVSPKNSAGVDFDNATGELVMEDVHFRFHDAPEDTPDLFRGVNLHIRPGETLALVGVTGNGKSTLLQLVPRIFDITGGRIAIDGVSVHDMDLDDLRRLTAFAFEDTTLFSFSVRENVLLGVDPALPEDVQEDIAWEALHAADAGFVAGLAQGLDTHIGEQGFSLSGGQRQRIALARAIASRPALLLLDDPLSALDTKTEERVIAQLREVLDNTTTFIIAHRSSTVALADRVALLDDGKIVAVGTHQELLRTSARYRYIMASQTEDAWEVQS</sequence>
<dbReference type="InterPro" id="IPR003439">
    <property type="entry name" value="ABC_transporter-like_ATP-bd"/>
</dbReference>
<evidence type="ECO:0000256" key="6">
    <source>
        <dbReference type="ARBA" id="ARBA00022840"/>
    </source>
</evidence>
<dbReference type="InterPro" id="IPR039421">
    <property type="entry name" value="Type_1_exporter"/>
</dbReference>
<keyword evidence="13" id="KW-1185">Reference proteome</keyword>
<dbReference type="InterPro" id="IPR003593">
    <property type="entry name" value="AAA+_ATPase"/>
</dbReference>
<organism evidence="12 13">
    <name type="scientific">Enteractinococcus coprophilus</name>
    <dbReference type="NCBI Taxonomy" id="1027633"/>
    <lineage>
        <taxon>Bacteria</taxon>
        <taxon>Bacillati</taxon>
        <taxon>Actinomycetota</taxon>
        <taxon>Actinomycetes</taxon>
        <taxon>Micrococcales</taxon>
        <taxon>Micrococcaceae</taxon>
    </lineage>
</organism>
<dbReference type="InterPro" id="IPR011527">
    <property type="entry name" value="ABC1_TM_dom"/>
</dbReference>
<dbReference type="Pfam" id="PF00005">
    <property type="entry name" value="ABC_tran"/>
    <property type="match status" value="1"/>
</dbReference>
<evidence type="ECO:0000256" key="5">
    <source>
        <dbReference type="ARBA" id="ARBA00022741"/>
    </source>
</evidence>
<keyword evidence="8 9" id="KW-0472">Membrane</keyword>
<evidence type="ECO:0000256" key="9">
    <source>
        <dbReference type="SAM" id="Phobius"/>
    </source>
</evidence>
<feature type="transmembrane region" description="Helical" evidence="9">
    <location>
        <begin position="56"/>
        <end position="76"/>
    </location>
</feature>
<keyword evidence="4 9" id="KW-0812">Transmembrane</keyword>
<keyword evidence="7 9" id="KW-1133">Transmembrane helix</keyword>
<evidence type="ECO:0000256" key="7">
    <source>
        <dbReference type="ARBA" id="ARBA00022989"/>
    </source>
</evidence>
<name>A0A543AIZ0_9MICC</name>
<dbReference type="InterPro" id="IPR036640">
    <property type="entry name" value="ABC1_TM_sf"/>
</dbReference>
<dbReference type="GO" id="GO:0005524">
    <property type="term" value="F:ATP binding"/>
    <property type="evidence" value="ECO:0007669"/>
    <property type="project" value="UniProtKB-KW"/>
</dbReference>
<comment type="caution">
    <text evidence="12">The sequence shown here is derived from an EMBL/GenBank/DDBJ whole genome shotgun (WGS) entry which is preliminary data.</text>
</comment>
<dbReference type="SUPFAM" id="SSF52540">
    <property type="entry name" value="P-loop containing nucleoside triphosphate hydrolases"/>
    <property type="match status" value="1"/>
</dbReference>
<dbReference type="GO" id="GO:0015421">
    <property type="term" value="F:ABC-type oligopeptide transporter activity"/>
    <property type="evidence" value="ECO:0007669"/>
    <property type="project" value="TreeGrafter"/>
</dbReference>
<protein>
    <submittedName>
        <fullName evidence="12">ATP-binding cassette subfamily B protein</fullName>
    </submittedName>
</protein>
<dbReference type="Pfam" id="PF00664">
    <property type="entry name" value="ABC_membrane"/>
    <property type="match status" value="1"/>
</dbReference>
<keyword evidence="2" id="KW-0813">Transport</keyword>
<dbReference type="RefSeq" id="WP_141865767.1">
    <property type="nucleotide sequence ID" value="NZ_BAABAN010000004.1"/>
</dbReference>
<dbReference type="PROSITE" id="PS50893">
    <property type="entry name" value="ABC_TRANSPORTER_2"/>
    <property type="match status" value="1"/>
</dbReference>
<dbReference type="Gene3D" id="1.20.1560.10">
    <property type="entry name" value="ABC transporter type 1, transmembrane domain"/>
    <property type="match status" value="1"/>
</dbReference>
<feature type="transmembrane region" description="Helical" evidence="9">
    <location>
        <begin position="245"/>
        <end position="264"/>
    </location>
</feature>
<dbReference type="GO" id="GO:0016887">
    <property type="term" value="F:ATP hydrolysis activity"/>
    <property type="evidence" value="ECO:0007669"/>
    <property type="project" value="InterPro"/>
</dbReference>
<dbReference type="PANTHER" id="PTHR43394">
    <property type="entry name" value="ATP-DEPENDENT PERMEASE MDL1, MITOCHONDRIAL"/>
    <property type="match status" value="1"/>
</dbReference>
<evidence type="ECO:0000256" key="8">
    <source>
        <dbReference type="ARBA" id="ARBA00023136"/>
    </source>
</evidence>
<feature type="domain" description="ABC transmembrane type-1" evidence="11">
    <location>
        <begin position="22"/>
        <end position="302"/>
    </location>
</feature>
<dbReference type="InterPro" id="IPR017871">
    <property type="entry name" value="ABC_transporter-like_CS"/>
</dbReference>
<feature type="transmembrane region" description="Helical" evidence="9">
    <location>
        <begin position="130"/>
        <end position="151"/>
    </location>
</feature>
<dbReference type="CDD" id="cd18543">
    <property type="entry name" value="ABC_6TM_Rv0194_D1_like"/>
    <property type="match status" value="1"/>
</dbReference>
<evidence type="ECO:0000313" key="13">
    <source>
        <dbReference type="Proteomes" id="UP000319746"/>
    </source>
</evidence>
<evidence type="ECO:0000256" key="2">
    <source>
        <dbReference type="ARBA" id="ARBA00022448"/>
    </source>
</evidence>
<feature type="transmembrane region" description="Helical" evidence="9">
    <location>
        <begin position="276"/>
        <end position="297"/>
    </location>
</feature>
<dbReference type="SUPFAM" id="SSF90123">
    <property type="entry name" value="ABC transporter transmembrane region"/>
    <property type="match status" value="1"/>
</dbReference>
<dbReference type="PROSITE" id="PS50929">
    <property type="entry name" value="ABC_TM1F"/>
    <property type="match status" value="1"/>
</dbReference>
<proteinExistence type="predicted"/>
<feature type="transmembrane region" description="Helical" evidence="9">
    <location>
        <begin position="20"/>
        <end position="44"/>
    </location>
</feature>